<keyword evidence="3" id="KW-0969">Cilium</keyword>
<dbReference type="AlphaFoldDB" id="A0A5Q2Q5Z2"/>
<keyword evidence="3" id="KW-0282">Flagellum</keyword>
<proteinExistence type="predicted"/>
<dbReference type="EMBL" id="CP045871">
    <property type="protein sequence ID" value="QGG79539.1"/>
    <property type="molecule type" value="Genomic_DNA"/>
</dbReference>
<organism evidence="3 4">
    <name type="scientific">Litorivicinus lipolyticus</name>
    <dbReference type="NCBI Taxonomy" id="418701"/>
    <lineage>
        <taxon>Bacteria</taxon>
        <taxon>Pseudomonadati</taxon>
        <taxon>Pseudomonadota</taxon>
        <taxon>Gammaproteobacteria</taxon>
        <taxon>Oceanospirillales</taxon>
        <taxon>Litorivicinaceae</taxon>
        <taxon>Litorivicinus</taxon>
    </lineage>
</organism>
<dbReference type="OrthoDB" id="9777844at2"/>
<name>A0A5Q2Q5Z2_9GAMM</name>
<dbReference type="KEGG" id="llp:GH975_02725"/>
<dbReference type="PANTHER" id="PTHR37850:SF3">
    <property type="entry name" value="BLR7815 PROTEIN"/>
    <property type="match status" value="1"/>
</dbReference>
<feature type="domain" description="Oxidoreductase DRL-like catalytic" evidence="2">
    <location>
        <begin position="155"/>
        <end position="338"/>
    </location>
</feature>
<keyword evidence="4" id="KW-1185">Reference proteome</keyword>
<dbReference type="Gene3D" id="3.40.50.720">
    <property type="entry name" value="NAD(P)-binding Rossmann-like Domain"/>
    <property type="match status" value="1"/>
</dbReference>
<evidence type="ECO:0000313" key="3">
    <source>
        <dbReference type="EMBL" id="QGG79539.1"/>
    </source>
</evidence>
<dbReference type="InterPro" id="IPR036291">
    <property type="entry name" value="NAD(P)-bd_dom_sf"/>
</dbReference>
<dbReference type="PANTHER" id="PTHR37850">
    <property type="entry name" value="STRU PROTEIN"/>
    <property type="match status" value="1"/>
</dbReference>
<keyword evidence="3" id="KW-0966">Cell projection</keyword>
<dbReference type="InterPro" id="IPR000683">
    <property type="entry name" value="Gfo/Idh/MocA-like_OxRdtase_N"/>
</dbReference>
<dbReference type="Pfam" id="PF01408">
    <property type="entry name" value="GFO_IDH_MocA"/>
    <property type="match status" value="1"/>
</dbReference>
<sequence length="447" mass="48469">MNLHRLLQARVANGKSVKVGLIGAGKFGSMVLAQAKHIEGYHVVAVADLDIPKARQAFDRVHWSEAQYSANSIADAHRDGSTWVTDDAAALFQDDQIEVIIEATGHPLAGVRHAMAAIDAGKHLVMVNVEADVLCGPYLAKRAAQQGVVYSMAYGDQPAAICELVDWVRCSGFELVAAGKGMNFAPHYRYSTPDTVWGFFGWSDEEVAAGDFNAKMYNSFTDGTKAAIEMAAVANATGLDCPDRGLDFHPAGLQDLAQVFKPKSDGGRLDKPGLVDIAASREPDGRVVLNNIQYGMFVTFRAPDQYARDCFKQYGLLTDDSGWYGSMWRPFHLIGLETSVSVLSAALRNEPTGCSNTYRADAVATAKGDFAAGDYLDGEGGYKVWANAIPATLSAQHNALPIGLAHHVKLKRAIRKDQIVTLDDVDIVDDLDLHQIRLAQRKMLSKT</sequence>
<evidence type="ECO:0000313" key="4">
    <source>
        <dbReference type="Proteomes" id="UP000388235"/>
    </source>
</evidence>
<accession>A0A5Q2Q5Z2</accession>
<dbReference type="RefSeq" id="WP_153713043.1">
    <property type="nucleotide sequence ID" value="NZ_CP045871.1"/>
</dbReference>
<dbReference type="Pfam" id="PF21135">
    <property type="entry name" value="DRL_cat"/>
    <property type="match status" value="1"/>
</dbReference>
<dbReference type="Proteomes" id="UP000388235">
    <property type="component" value="Chromosome"/>
</dbReference>
<feature type="domain" description="Gfo/Idh/MocA-like oxidoreductase N-terminal" evidence="1">
    <location>
        <begin position="17"/>
        <end position="125"/>
    </location>
</feature>
<dbReference type="CDD" id="cd11616">
    <property type="entry name" value="SAF_DH_OX_like"/>
    <property type="match status" value="1"/>
</dbReference>
<reference evidence="3 4" key="1">
    <citation type="submission" date="2019-11" db="EMBL/GenBank/DDBJ databases">
        <authorList>
            <person name="Khan S.A."/>
            <person name="Jeon C.O."/>
            <person name="Chun B.H."/>
        </authorList>
    </citation>
    <scope>NUCLEOTIDE SEQUENCE [LARGE SCALE GENOMIC DNA]</scope>
    <source>
        <strain evidence="3 4">IMCC 1097</strain>
    </source>
</reference>
<dbReference type="InterPro" id="IPR048423">
    <property type="entry name" value="DRL_cat"/>
</dbReference>
<evidence type="ECO:0000259" key="1">
    <source>
        <dbReference type="Pfam" id="PF01408"/>
    </source>
</evidence>
<dbReference type="SUPFAM" id="SSF51735">
    <property type="entry name" value="NAD(P)-binding Rossmann-fold domains"/>
    <property type="match status" value="1"/>
</dbReference>
<evidence type="ECO:0000259" key="2">
    <source>
        <dbReference type="Pfam" id="PF21135"/>
    </source>
</evidence>
<gene>
    <name evidence="3" type="ORF">GH975_02725</name>
</gene>
<protein>
    <submittedName>
        <fullName evidence="3">Flagellar biosynthesis protein FlgA</fullName>
    </submittedName>
</protein>
<dbReference type="GO" id="GO:0000166">
    <property type="term" value="F:nucleotide binding"/>
    <property type="evidence" value="ECO:0007669"/>
    <property type="project" value="InterPro"/>
</dbReference>